<keyword evidence="2" id="KW-0802">TPR repeat</keyword>
<dbReference type="EMBL" id="QXDC01000002">
    <property type="protein sequence ID" value="RIA46299.1"/>
    <property type="molecule type" value="Genomic_DNA"/>
</dbReference>
<dbReference type="Gene3D" id="1.25.40.10">
    <property type="entry name" value="Tetratricopeptide repeat domain"/>
    <property type="match status" value="1"/>
</dbReference>
<dbReference type="RefSeq" id="WP_119034528.1">
    <property type="nucleotide sequence ID" value="NZ_QXDC01000002.1"/>
</dbReference>
<dbReference type="AlphaFoldDB" id="A0A397PEF2"/>
<comment type="caution">
    <text evidence="4">The sequence shown here is derived from an EMBL/GenBank/DDBJ whole genome shotgun (WGS) entry which is preliminary data.</text>
</comment>
<evidence type="ECO:0000313" key="5">
    <source>
        <dbReference type="Proteomes" id="UP000266568"/>
    </source>
</evidence>
<dbReference type="SMART" id="SM00028">
    <property type="entry name" value="TPR"/>
    <property type="match status" value="3"/>
</dbReference>
<keyword evidence="5" id="KW-1185">Reference proteome</keyword>
<evidence type="ECO:0000256" key="2">
    <source>
        <dbReference type="PROSITE-ProRule" id="PRU00339"/>
    </source>
</evidence>
<dbReference type="CDD" id="cd03809">
    <property type="entry name" value="GT4_MtfB-like"/>
    <property type="match status" value="1"/>
</dbReference>
<sequence>MIIDKFRVRKSAGVRVSPGVHAILCKANSAREINEHEHAARLFREALDRDPTLAHVWIQYGHMQRKCENYEAAEKAYNEALRLQPASDPHLHLGHLQKERGRIAQAARCYLAAARSDPANADAMAELLALMAHNIEITPEDIMALIDFDAELALDQPDPVKNAALHARTALDALAQTLRQEDTGDQRPLLDTMCALLEELGPYIESGGSRENTDLQGTAIIFDVSDLISYFSNARLPTGIQRVQIEVIRNALRDNRGQTITVCAFLDSRDEWVAIPQTMFLTLCRLSLESGDRHAAEWIAATTRLRLAMTMSEEMTFPHGAFLVNLGTSWWLQNYFLYVRQAKAKYGIHYAPFVHDLIPVMASEHCTKELTQDFISWAMGAFEHADYFFVNSEATKGDLLKVASVFGHDVKPDKVIVIRLDADFRKPVARPLTEKALSDWGIGRSDFALFVSTVESRKNHIGAFDAWINLIRKYGARRVPKLVCVGNRGWLNDAVYARLAANEELRDRVIMLSGLSDAELDLLYRSCRFTIYPSNYEGWGLPVTESLCYGKVPLLSDGSSLPEAGGEFAHYFEAGSPSRLTAALEQLMFDKDFLSQKEERIRRGFVPRSWSDIAAQLTATVQLWAEQDGDTEASVAPAPLATLGAYHPIVRNFDTRIWRGMRSAEIFRSGSSWWGPDNWGCWTKAMGATLEIGVPSVVEEPLRLYVQLHGFPRGECPWTVSLVDGKSQKGVLPPGAFKWIHFDIDTIPQDHVVRLTVEGASSFDLRTVTDDGDPRVVSTGVAGFFLCHASDMEARAALLEAVALGNLSELAFNREADGDCPIVENPAPAHADA</sequence>
<protein>
    <submittedName>
        <fullName evidence="4">Glycosyltransferase involved in cell wall biosynthesis</fullName>
    </submittedName>
</protein>
<gene>
    <name evidence="4" type="ORF">DFR49_0835</name>
</gene>
<evidence type="ECO:0000259" key="3">
    <source>
        <dbReference type="Pfam" id="PF00534"/>
    </source>
</evidence>
<organism evidence="4 5">
    <name type="scientific">Hephaestia caeni</name>
    <dbReference type="NCBI Taxonomy" id="645617"/>
    <lineage>
        <taxon>Bacteria</taxon>
        <taxon>Pseudomonadati</taxon>
        <taxon>Pseudomonadota</taxon>
        <taxon>Alphaproteobacteria</taxon>
        <taxon>Sphingomonadales</taxon>
        <taxon>Sphingomonadaceae</taxon>
        <taxon>Hephaestia</taxon>
    </lineage>
</organism>
<feature type="domain" description="Glycosyl transferase family 1" evidence="3">
    <location>
        <begin position="445"/>
        <end position="594"/>
    </location>
</feature>
<dbReference type="InterPro" id="IPR011990">
    <property type="entry name" value="TPR-like_helical_dom_sf"/>
</dbReference>
<reference evidence="4 5" key="1">
    <citation type="submission" date="2018-08" db="EMBL/GenBank/DDBJ databases">
        <title>Genomic Encyclopedia of Type Strains, Phase IV (KMG-IV): sequencing the most valuable type-strain genomes for metagenomic binning, comparative biology and taxonomic classification.</title>
        <authorList>
            <person name="Goeker M."/>
        </authorList>
    </citation>
    <scope>NUCLEOTIDE SEQUENCE [LARGE SCALE GENOMIC DNA]</scope>
    <source>
        <strain evidence="4 5">DSM 25527</strain>
    </source>
</reference>
<dbReference type="InterPro" id="IPR019734">
    <property type="entry name" value="TPR_rpt"/>
</dbReference>
<name>A0A397PEF2_9SPHN</name>
<dbReference type="PROSITE" id="PS50005">
    <property type="entry name" value="TPR"/>
    <property type="match status" value="1"/>
</dbReference>
<feature type="repeat" description="TPR" evidence="2">
    <location>
        <begin position="54"/>
        <end position="87"/>
    </location>
</feature>
<dbReference type="GO" id="GO:0016757">
    <property type="term" value="F:glycosyltransferase activity"/>
    <property type="evidence" value="ECO:0007669"/>
    <property type="project" value="InterPro"/>
</dbReference>
<evidence type="ECO:0000256" key="1">
    <source>
        <dbReference type="ARBA" id="ARBA00022679"/>
    </source>
</evidence>
<proteinExistence type="predicted"/>
<dbReference type="Gene3D" id="3.40.50.2000">
    <property type="entry name" value="Glycogen Phosphorylase B"/>
    <property type="match status" value="1"/>
</dbReference>
<evidence type="ECO:0000313" key="4">
    <source>
        <dbReference type="EMBL" id="RIA46299.1"/>
    </source>
</evidence>
<dbReference type="PANTHER" id="PTHR46401:SF2">
    <property type="entry name" value="GLYCOSYLTRANSFERASE WBBK-RELATED"/>
    <property type="match status" value="1"/>
</dbReference>
<dbReference type="Pfam" id="PF00534">
    <property type="entry name" value="Glycos_transf_1"/>
    <property type="match status" value="1"/>
</dbReference>
<dbReference type="Proteomes" id="UP000266568">
    <property type="component" value="Unassembled WGS sequence"/>
</dbReference>
<dbReference type="SUPFAM" id="SSF53756">
    <property type="entry name" value="UDP-Glycosyltransferase/glycogen phosphorylase"/>
    <property type="match status" value="1"/>
</dbReference>
<dbReference type="SUPFAM" id="SSF48452">
    <property type="entry name" value="TPR-like"/>
    <property type="match status" value="1"/>
</dbReference>
<dbReference type="PANTHER" id="PTHR46401">
    <property type="entry name" value="GLYCOSYLTRANSFERASE WBBK-RELATED"/>
    <property type="match status" value="1"/>
</dbReference>
<dbReference type="OrthoDB" id="9801609at2"/>
<dbReference type="InterPro" id="IPR001296">
    <property type="entry name" value="Glyco_trans_1"/>
</dbReference>
<keyword evidence="1 4" id="KW-0808">Transferase</keyword>
<accession>A0A397PEF2</accession>
<dbReference type="Pfam" id="PF13181">
    <property type="entry name" value="TPR_8"/>
    <property type="match status" value="1"/>
</dbReference>